<dbReference type="Proteomes" id="UP000595691">
    <property type="component" value="Chromosome"/>
</dbReference>
<dbReference type="InterPro" id="IPR008274">
    <property type="entry name" value="AldOxase/xan_DH_MoCoBD1"/>
</dbReference>
<keyword evidence="5" id="KW-1185">Reference proteome</keyword>
<dbReference type="InterPro" id="IPR037165">
    <property type="entry name" value="AldOxase/xan_DH_Mopterin-bd_sf"/>
</dbReference>
<sequence>MENYQSIGQNYHRKDAYDKVCGIVKYTADYTVPGLLYAKLLTSPFAHAKINSIDITEALKLPGVKAVLTGEHYPFLTGSLLKDRPVMAVKKVRYMGEPIAVVVAESELIASEAVKVIHVDYEMLPVVNSVADALKEGATLIHEHLSSYARVKEANFKPMTNIANHVKIRKGNMDKGWNSSEIIVEETFSYPRCDHAALETRCVRSSIFPDGQVNIYSTSQSPFVIKKLIHRYFNVDPGKIIVHTPFVGGSFGGKAAVQMEFLAFMASKDVGGKEVKLELSREEDMLSAPGHIGLEAKVKFGCTKEGILQAAEITFLFDTGAYSDQGLAMTKAAAANCTGPYNIENVFCDSYCVYTNHPYATSFRGFGHSEFTFAIERLMDILAKKLNMDPLEFRLKNTIRPKNTTPTQTVLNDNNIGDLSKCILRLKELLKENEGKRLEVNSRKVRATGVAVFWKSPTSPPNATSSAIVTFNHDGSVNLNIGAVELGQGVKTILAQILAERLKVEINQVNVTNEVNTQTNPEHWKTVASTATFMVGNAVIEAADDAINQIREIASILLRCSPAELDVAKGKVFLERNPNVYVDVKDVASGLKYSNGNAIGGHVIGSGTYIMRNLTLLDPNTGKGTVAPTWTVGAQAVEVEFDTSDYSYQIVRAYSVMDAGKVINYKTAQGVTMGGMCMGLGIASREGFSFSESGIVENPNLRSYKLMRFGDAPEYLVDFVETPQTDGPFGARGLGEHGVIGMPAALANSLSIAAEVELNHLPLLPETIWKEKNKVGES</sequence>
<dbReference type="EMBL" id="CP065425">
    <property type="protein sequence ID" value="QQZ09331.1"/>
    <property type="molecule type" value="Genomic_DNA"/>
</dbReference>
<dbReference type="InterPro" id="IPR000674">
    <property type="entry name" value="Ald_Oxase/Xan_DH_a/b"/>
</dbReference>
<dbReference type="Gene3D" id="3.30.365.10">
    <property type="entry name" value="Aldehyde oxidase/xanthine dehydrogenase, molybdopterin binding domain"/>
    <property type="match status" value="4"/>
</dbReference>
<feature type="domain" description="Aldehyde oxidase/xanthine dehydrogenase a/b hammerhead" evidence="3">
    <location>
        <begin position="21"/>
        <end position="125"/>
    </location>
</feature>
<dbReference type="Pfam" id="PF02738">
    <property type="entry name" value="MoCoBD_1"/>
    <property type="match status" value="1"/>
</dbReference>
<keyword evidence="2" id="KW-0560">Oxidoreductase</keyword>
<dbReference type="PANTHER" id="PTHR11908:SF132">
    <property type="entry name" value="ALDEHYDE OXIDASE 1-RELATED"/>
    <property type="match status" value="1"/>
</dbReference>
<dbReference type="RefSeq" id="WP_202778346.1">
    <property type="nucleotide sequence ID" value="NZ_CP065425.1"/>
</dbReference>
<keyword evidence="1" id="KW-0500">Molybdenum</keyword>
<dbReference type="InterPro" id="IPR046867">
    <property type="entry name" value="AldOxase/xan_DH_MoCoBD2"/>
</dbReference>
<accession>A0ABX7E0S3</accession>
<dbReference type="InterPro" id="IPR036856">
    <property type="entry name" value="Ald_Oxase/Xan_DH_a/b_sf"/>
</dbReference>
<dbReference type="SMART" id="SM01008">
    <property type="entry name" value="Ald_Xan_dh_C"/>
    <property type="match status" value="1"/>
</dbReference>
<protein>
    <submittedName>
        <fullName evidence="4">Xanthine dehydrogenase family protein molybdopterin-binding subunit</fullName>
    </submittedName>
</protein>
<evidence type="ECO:0000259" key="3">
    <source>
        <dbReference type="SMART" id="SM01008"/>
    </source>
</evidence>
<evidence type="ECO:0000256" key="1">
    <source>
        <dbReference type="ARBA" id="ARBA00022505"/>
    </source>
</evidence>
<dbReference type="PANTHER" id="PTHR11908">
    <property type="entry name" value="XANTHINE DEHYDROGENASE"/>
    <property type="match status" value="1"/>
</dbReference>
<proteinExistence type="predicted"/>
<organism evidence="4 5">
    <name type="scientific">Heyndrickxia vini</name>
    <dbReference type="NCBI Taxonomy" id="1476025"/>
    <lineage>
        <taxon>Bacteria</taxon>
        <taxon>Bacillati</taxon>
        <taxon>Bacillota</taxon>
        <taxon>Bacilli</taxon>
        <taxon>Bacillales</taxon>
        <taxon>Bacillaceae</taxon>
        <taxon>Heyndrickxia</taxon>
    </lineage>
</organism>
<evidence type="ECO:0000256" key="2">
    <source>
        <dbReference type="ARBA" id="ARBA00023002"/>
    </source>
</evidence>
<dbReference type="SUPFAM" id="SSF56003">
    <property type="entry name" value="Molybdenum cofactor-binding domain"/>
    <property type="match status" value="1"/>
</dbReference>
<evidence type="ECO:0000313" key="4">
    <source>
        <dbReference type="EMBL" id="QQZ09331.1"/>
    </source>
</evidence>
<dbReference type="InterPro" id="IPR016208">
    <property type="entry name" value="Ald_Oxase/xanthine_DH-like"/>
</dbReference>
<reference evidence="4 5" key="1">
    <citation type="submission" date="2020-11" db="EMBL/GenBank/DDBJ databases">
        <title>Taxonomic evaluation of the Bacillus sporothermodurans group of bacteria based on whole genome sequences.</title>
        <authorList>
            <person name="Fiedler G."/>
            <person name="Herbstmann A.-D."/>
            <person name="Doll E."/>
            <person name="Wenning M."/>
            <person name="Brinks E."/>
            <person name="Kabisch J."/>
            <person name="Breitenwieser F."/>
            <person name="Lappann M."/>
            <person name="Boehnlein C."/>
            <person name="Franz C."/>
        </authorList>
    </citation>
    <scope>NUCLEOTIDE SEQUENCE [LARGE SCALE GENOMIC DNA]</scope>
    <source>
        <strain evidence="4 5">JCM 19841</strain>
    </source>
</reference>
<dbReference type="Gene3D" id="3.90.1170.50">
    <property type="entry name" value="Aldehyde oxidase/xanthine dehydrogenase, a/b hammerhead"/>
    <property type="match status" value="1"/>
</dbReference>
<gene>
    <name evidence="4" type="ORF">I5776_20615</name>
</gene>
<evidence type="ECO:0000313" key="5">
    <source>
        <dbReference type="Proteomes" id="UP000595691"/>
    </source>
</evidence>
<name>A0ABX7E0S3_9BACI</name>
<dbReference type="Pfam" id="PF20256">
    <property type="entry name" value="MoCoBD_2"/>
    <property type="match status" value="1"/>
</dbReference>
<dbReference type="SUPFAM" id="SSF54665">
    <property type="entry name" value="CO dehydrogenase molybdoprotein N-domain-like"/>
    <property type="match status" value="1"/>
</dbReference>
<dbReference type="Pfam" id="PF01315">
    <property type="entry name" value="Ald_Xan_dh_C"/>
    <property type="match status" value="1"/>
</dbReference>